<comment type="caution">
    <text evidence="1">The sequence shown here is derived from an EMBL/GenBank/DDBJ whole genome shotgun (WGS) entry which is preliminary data.</text>
</comment>
<evidence type="ECO:0000313" key="1">
    <source>
        <dbReference type="EMBL" id="GIZ04800.1"/>
    </source>
</evidence>
<dbReference type="AlphaFoldDB" id="A0AAV4YCK1"/>
<evidence type="ECO:0000313" key="2">
    <source>
        <dbReference type="Proteomes" id="UP001054945"/>
    </source>
</evidence>
<organism evidence="1 2">
    <name type="scientific">Caerostris extrusa</name>
    <name type="common">Bark spider</name>
    <name type="synonym">Caerostris bankana</name>
    <dbReference type="NCBI Taxonomy" id="172846"/>
    <lineage>
        <taxon>Eukaryota</taxon>
        <taxon>Metazoa</taxon>
        <taxon>Ecdysozoa</taxon>
        <taxon>Arthropoda</taxon>
        <taxon>Chelicerata</taxon>
        <taxon>Arachnida</taxon>
        <taxon>Araneae</taxon>
        <taxon>Araneomorphae</taxon>
        <taxon>Entelegynae</taxon>
        <taxon>Araneoidea</taxon>
        <taxon>Araneidae</taxon>
        <taxon>Caerostris</taxon>
    </lineage>
</organism>
<name>A0AAV4YCK1_CAEEX</name>
<sequence>IVKLSPSSWRKSSTADEFQCRHIPSYPSRKDEKRSHELTFIPFLSFGIKRKDINILHTHEGVDKREDSVDSEV</sequence>
<feature type="non-terminal residue" evidence="1">
    <location>
        <position position="1"/>
    </location>
</feature>
<protein>
    <submittedName>
        <fullName evidence="1">Uncharacterized protein</fullName>
    </submittedName>
</protein>
<gene>
    <name evidence="1" type="ORF">CEXT_263221</name>
</gene>
<proteinExistence type="predicted"/>
<reference evidence="1 2" key="1">
    <citation type="submission" date="2021-06" db="EMBL/GenBank/DDBJ databases">
        <title>Caerostris extrusa draft genome.</title>
        <authorList>
            <person name="Kono N."/>
            <person name="Arakawa K."/>
        </authorList>
    </citation>
    <scope>NUCLEOTIDE SEQUENCE [LARGE SCALE GENOMIC DNA]</scope>
</reference>
<dbReference type="Proteomes" id="UP001054945">
    <property type="component" value="Unassembled WGS sequence"/>
</dbReference>
<dbReference type="EMBL" id="BPLR01019140">
    <property type="protein sequence ID" value="GIZ04800.1"/>
    <property type="molecule type" value="Genomic_DNA"/>
</dbReference>
<accession>A0AAV4YCK1</accession>
<keyword evidence="2" id="KW-1185">Reference proteome</keyword>